<organism evidence="2 4">
    <name type="scientific">Didymodactylos carnosus</name>
    <dbReference type="NCBI Taxonomy" id="1234261"/>
    <lineage>
        <taxon>Eukaryota</taxon>
        <taxon>Metazoa</taxon>
        <taxon>Spiralia</taxon>
        <taxon>Gnathifera</taxon>
        <taxon>Rotifera</taxon>
        <taxon>Eurotatoria</taxon>
        <taxon>Bdelloidea</taxon>
        <taxon>Philodinida</taxon>
        <taxon>Philodinidae</taxon>
        <taxon>Didymodactylos</taxon>
    </lineage>
</organism>
<proteinExistence type="predicted"/>
<accession>A0A813VRQ4</accession>
<protein>
    <submittedName>
        <fullName evidence="2">Uncharacterized protein</fullName>
    </submittedName>
</protein>
<feature type="compositionally biased region" description="Basic and acidic residues" evidence="1">
    <location>
        <begin position="126"/>
        <end position="140"/>
    </location>
</feature>
<evidence type="ECO:0000256" key="1">
    <source>
        <dbReference type="SAM" id="MobiDB-lite"/>
    </source>
</evidence>
<feature type="compositionally biased region" description="Basic residues" evidence="1">
    <location>
        <begin position="144"/>
        <end position="154"/>
    </location>
</feature>
<reference evidence="2" key="1">
    <citation type="submission" date="2021-02" db="EMBL/GenBank/DDBJ databases">
        <authorList>
            <person name="Nowell W R."/>
        </authorList>
    </citation>
    <scope>NUCLEOTIDE SEQUENCE</scope>
</reference>
<dbReference type="Proteomes" id="UP000663829">
    <property type="component" value="Unassembled WGS sequence"/>
</dbReference>
<gene>
    <name evidence="2" type="ORF">GPM918_LOCUS5794</name>
    <name evidence="3" type="ORF">SRO942_LOCUS5794</name>
</gene>
<evidence type="ECO:0000313" key="3">
    <source>
        <dbReference type="EMBL" id="CAF3633116.1"/>
    </source>
</evidence>
<sequence>MGPRFFMKVMQTKSSKYMRSESLLSSRLNVDEKLLKLCEETHDLYTTAKDSLLSTIGTSDVPDELQSIRSNFIEQLKTGLGFDSTQVDVSTTPKRRSSVGERRGRIRAKATTINLKQEDDSDVDEACLKQPEDNNGRHENTTQQKKRRRIRKKRNEFTEL</sequence>
<dbReference type="AlphaFoldDB" id="A0A813VRQ4"/>
<keyword evidence="4" id="KW-1185">Reference proteome</keyword>
<feature type="region of interest" description="Disordered" evidence="1">
    <location>
        <begin position="119"/>
        <end position="160"/>
    </location>
</feature>
<evidence type="ECO:0000313" key="2">
    <source>
        <dbReference type="EMBL" id="CAF0845500.1"/>
    </source>
</evidence>
<evidence type="ECO:0000313" key="4">
    <source>
        <dbReference type="Proteomes" id="UP000663829"/>
    </source>
</evidence>
<name>A0A813VRQ4_9BILA</name>
<dbReference type="Proteomes" id="UP000681722">
    <property type="component" value="Unassembled WGS sequence"/>
</dbReference>
<comment type="caution">
    <text evidence="2">The sequence shown here is derived from an EMBL/GenBank/DDBJ whole genome shotgun (WGS) entry which is preliminary data.</text>
</comment>
<dbReference type="EMBL" id="CAJOBC010000858">
    <property type="protein sequence ID" value="CAF3633116.1"/>
    <property type="molecule type" value="Genomic_DNA"/>
</dbReference>
<dbReference type="EMBL" id="CAJNOQ010000858">
    <property type="protein sequence ID" value="CAF0845500.1"/>
    <property type="molecule type" value="Genomic_DNA"/>
</dbReference>